<dbReference type="EMBL" id="JAMRYU010000003">
    <property type="protein sequence ID" value="MDC4239415.1"/>
    <property type="molecule type" value="Genomic_DNA"/>
</dbReference>
<accession>A0A9X3XHD6</accession>
<dbReference type="InterPro" id="IPR011856">
    <property type="entry name" value="tRNA_endonuc-like_dom_sf"/>
</dbReference>
<dbReference type="RefSeq" id="WP_111928664.1">
    <property type="nucleotide sequence ID" value="NZ_CAXSLY010000019.1"/>
</dbReference>
<organism evidence="2 3">
    <name type="scientific">Clostridium tertium</name>
    <dbReference type="NCBI Taxonomy" id="1559"/>
    <lineage>
        <taxon>Bacteria</taxon>
        <taxon>Bacillati</taxon>
        <taxon>Bacillota</taxon>
        <taxon>Clostridia</taxon>
        <taxon>Eubacteriales</taxon>
        <taxon>Clostridiaceae</taxon>
        <taxon>Clostridium</taxon>
    </lineage>
</organism>
<gene>
    <name evidence="2" type="ORF">NE398_04425</name>
</gene>
<evidence type="ECO:0000313" key="2">
    <source>
        <dbReference type="EMBL" id="MDC4239415.1"/>
    </source>
</evidence>
<feature type="domain" description="Card1 endonuclease" evidence="1">
    <location>
        <begin position="250"/>
        <end position="364"/>
    </location>
</feature>
<sequence>MNVDILINQLDEHNQANILATKKFNPKEVLFIYDKNNETLMDSVKKYYESYIPNVKFNKTIVNEGEVDKLVKIINENKNRNILVNLTGGSRVNSLTLLNISKDNLLNSIYVDIKNKFLYIFDKSIKVIKEEYEDMQLDNLIKASGGELLNDSSDLCDKDDLIYLTKKIYENLELWHKYKQKLYDSNIFIHDYQDTKKVTIKTEFLTKEEKIILNKILNKLKEINGMDYNETPNNEIHVNFKNEYLKSFIFKSGTWLEIATNIMISEIKEIDEVKSGVMFLWNDKSKIVRNEVDVVAVKDSVAICISCKDSDKYNEDALNELDVYSNQIGGEKVYKILVATKEPVKAAVKARAKEMGINLIIFNGNEEKFKSEIKNIIIKN</sequence>
<name>A0A9X3XHD6_9CLOT</name>
<keyword evidence="3" id="KW-1185">Reference proteome</keyword>
<dbReference type="InterPro" id="IPR011335">
    <property type="entry name" value="Restrct_endonuc-II-like"/>
</dbReference>
<dbReference type="GO" id="GO:0003676">
    <property type="term" value="F:nucleic acid binding"/>
    <property type="evidence" value="ECO:0007669"/>
    <property type="project" value="InterPro"/>
</dbReference>
<evidence type="ECO:0000259" key="1">
    <source>
        <dbReference type="Pfam" id="PF09002"/>
    </source>
</evidence>
<dbReference type="Gene3D" id="3.40.50.10770">
    <property type="entry name" value="Hypothetical protein VC1899 like domain (Restriction endonuclease-like)"/>
    <property type="match status" value="1"/>
</dbReference>
<comment type="caution">
    <text evidence="2">The sequence shown here is derived from an EMBL/GenBank/DDBJ whole genome shotgun (WGS) entry which is preliminary data.</text>
</comment>
<protein>
    <submittedName>
        <fullName evidence="2">DUF1887 family protein</fullName>
    </submittedName>
</protein>
<dbReference type="AlphaFoldDB" id="A0A9X3XHD6"/>
<dbReference type="Pfam" id="PF09002">
    <property type="entry name" value="Card1_endonuc"/>
    <property type="match status" value="1"/>
</dbReference>
<dbReference type="SUPFAM" id="SSF52980">
    <property type="entry name" value="Restriction endonuclease-like"/>
    <property type="match status" value="1"/>
</dbReference>
<dbReference type="Gene3D" id="3.40.1350.10">
    <property type="match status" value="1"/>
</dbReference>
<reference evidence="2" key="1">
    <citation type="submission" date="2022-05" db="EMBL/GenBank/DDBJ databases">
        <title>Draft genome sequence of Clostridium tertium strain CP3 isolated from Peru.</title>
        <authorList>
            <person name="Hurtado R."/>
            <person name="Lima L."/>
            <person name="Sousa T."/>
            <person name="Jaiswal A.K."/>
            <person name="Tiwari S."/>
            <person name="Maturrano L."/>
            <person name="Brenig B."/>
            <person name="Azevedo V."/>
        </authorList>
    </citation>
    <scope>NUCLEOTIDE SEQUENCE</scope>
    <source>
        <strain evidence="2">CP3</strain>
    </source>
</reference>
<proteinExistence type="predicted"/>
<dbReference type="Proteomes" id="UP001141183">
    <property type="component" value="Unassembled WGS sequence"/>
</dbReference>
<evidence type="ECO:0000313" key="3">
    <source>
        <dbReference type="Proteomes" id="UP001141183"/>
    </source>
</evidence>
<dbReference type="InterPro" id="IPR015093">
    <property type="entry name" value="Card1_endonucl_dom"/>
</dbReference>